<dbReference type="GO" id="GO:0005829">
    <property type="term" value="C:cytosol"/>
    <property type="evidence" value="ECO:0007669"/>
    <property type="project" value="TreeGrafter"/>
</dbReference>
<feature type="domain" description="Amidohydrolase 3" evidence="2">
    <location>
        <begin position="434"/>
        <end position="531"/>
    </location>
</feature>
<dbReference type="GO" id="GO:0047420">
    <property type="term" value="F:N-acyl-D-amino-acid deacylase activity"/>
    <property type="evidence" value="ECO:0007669"/>
    <property type="project" value="UniProtKB-EC"/>
</dbReference>
<evidence type="ECO:0000256" key="1">
    <source>
        <dbReference type="SAM" id="SignalP"/>
    </source>
</evidence>
<dbReference type="SUPFAM" id="SSF51556">
    <property type="entry name" value="Metallo-dependent hydrolases"/>
    <property type="match status" value="1"/>
</dbReference>
<name>Q1INE0_KORVE</name>
<dbReference type="Gene3D" id="3.20.20.140">
    <property type="entry name" value="Metal-dependent hydrolases"/>
    <property type="match status" value="1"/>
</dbReference>
<dbReference type="InterPro" id="IPR013108">
    <property type="entry name" value="Amidohydro_3"/>
</dbReference>
<keyword evidence="1" id="KW-0732">Signal</keyword>
<dbReference type="SUPFAM" id="SSF51338">
    <property type="entry name" value="Composite domain of metallo-dependent hydrolases"/>
    <property type="match status" value="1"/>
</dbReference>
<organism evidence="3 4">
    <name type="scientific">Koribacter versatilis (strain Ellin345)</name>
    <dbReference type="NCBI Taxonomy" id="204669"/>
    <lineage>
        <taxon>Bacteria</taxon>
        <taxon>Pseudomonadati</taxon>
        <taxon>Acidobacteriota</taxon>
        <taxon>Terriglobia</taxon>
        <taxon>Terriglobales</taxon>
        <taxon>Candidatus Korobacteraceae</taxon>
        <taxon>Candidatus Korobacter</taxon>
    </lineage>
</organism>
<reference evidence="3 4" key="1">
    <citation type="journal article" date="2009" name="Appl. Environ. Microbiol.">
        <title>Three genomes from the phylum Acidobacteria provide insight into the lifestyles of these microorganisms in soils.</title>
        <authorList>
            <person name="Ward N.L."/>
            <person name="Challacombe J.F."/>
            <person name="Janssen P.H."/>
            <person name="Henrissat B."/>
            <person name="Coutinho P.M."/>
            <person name="Wu M."/>
            <person name="Xie G."/>
            <person name="Haft D.H."/>
            <person name="Sait M."/>
            <person name="Badger J."/>
            <person name="Barabote R.D."/>
            <person name="Bradley B."/>
            <person name="Brettin T.S."/>
            <person name="Brinkac L.M."/>
            <person name="Bruce D."/>
            <person name="Creasy T."/>
            <person name="Daugherty S.C."/>
            <person name="Davidsen T.M."/>
            <person name="DeBoy R.T."/>
            <person name="Detter J.C."/>
            <person name="Dodson R.J."/>
            <person name="Durkin A.S."/>
            <person name="Ganapathy A."/>
            <person name="Gwinn-Giglio M."/>
            <person name="Han C.S."/>
            <person name="Khouri H."/>
            <person name="Kiss H."/>
            <person name="Kothari S.P."/>
            <person name="Madupu R."/>
            <person name="Nelson K.E."/>
            <person name="Nelson W.C."/>
            <person name="Paulsen I."/>
            <person name="Penn K."/>
            <person name="Ren Q."/>
            <person name="Rosovitz M.J."/>
            <person name="Selengut J.D."/>
            <person name="Shrivastava S."/>
            <person name="Sullivan S.A."/>
            <person name="Tapia R."/>
            <person name="Thompson L.S."/>
            <person name="Watkins K.L."/>
            <person name="Yang Q."/>
            <person name="Yu C."/>
            <person name="Zafar N."/>
            <person name="Zhou L."/>
            <person name="Kuske C.R."/>
        </authorList>
    </citation>
    <scope>NUCLEOTIDE SEQUENCE [LARGE SCALE GENOMIC DNA]</scope>
    <source>
        <strain evidence="3 4">Ellin345</strain>
    </source>
</reference>
<keyword evidence="4" id="KW-1185">Reference proteome</keyword>
<accession>Q1INE0</accession>
<dbReference type="AlphaFoldDB" id="Q1INE0"/>
<dbReference type="PANTHER" id="PTHR11647">
    <property type="entry name" value="HYDRANTOINASE/DIHYDROPYRIMIDINASE FAMILY MEMBER"/>
    <property type="match status" value="1"/>
</dbReference>
<dbReference type="STRING" id="204669.Acid345_2609"/>
<dbReference type="EnsemblBacteria" id="ABF41610">
    <property type="protein sequence ID" value="ABF41610"/>
    <property type="gene ID" value="Acid345_2609"/>
</dbReference>
<protein>
    <submittedName>
        <fullName evidence="3">N-acyl-D-amino-acid deacylase</fullName>
        <ecNumber evidence="3">3.5.1.81</ecNumber>
    </submittedName>
</protein>
<dbReference type="Gene3D" id="2.30.40.10">
    <property type="entry name" value="Urease, subunit C, domain 1"/>
    <property type="match status" value="1"/>
</dbReference>
<dbReference type="OrthoDB" id="9775607at2"/>
<dbReference type="Proteomes" id="UP000002432">
    <property type="component" value="Chromosome"/>
</dbReference>
<dbReference type="eggNOG" id="COG3653">
    <property type="taxonomic scope" value="Bacteria"/>
</dbReference>
<evidence type="ECO:0000313" key="3">
    <source>
        <dbReference type="EMBL" id="ABF41610.1"/>
    </source>
</evidence>
<gene>
    <name evidence="3" type="ordered locus">Acid345_2609</name>
</gene>
<feature type="chain" id="PRO_5004190980" evidence="1">
    <location>
        <begin position="18"/>
        <end position="651"/>
    </location>
</feature>
<dbReference type="GO" id="GO:0016812">
    <property type="term" value="F:hydrolase activity, acting on carbon-nitrogen (but not peptide) bonds, in cyclic amides"/>
    <property type="evidence" value="ECO:0007669"/>
    <property type="project" value="TreeGrafter"/>
</dbReference>
<dbReference type="RefSeq" id="WP_011523411.1">
    <property type="nucleotide sequence ID" value="NC_008009.1"/>
</dbReference>
<dbReference type="InterPro" id="IPR023100">
    <property type="entry name" value="D-aminoacylase_insert_dom_sf"/>
</dbReference>
<dbReference type="HOGENOM" id="CLU_016107_2_1_0"/>
<dbReference type="InterPro" id="IPR008969">
    <property type="entry name" value="CarboxyPept-like_regulatory"/>
</dbReference>
<dbReference type="EMBL" id="CP000360">
    <property type="protein sequence ID" value="ABF41610.1"/>
    <property type="molecule type" value="Genomic_DNA"/>
</dbReference>
<dbReference type="CDD" id="cd01297">
    <property type="entry name" value="D-aminoacylase"/>
    <property type="match status" value="1"/>
</dbReference>
<dbReference type="InterPro" id="IPR011059">
    <property type="entry name" value="Metal-dep_hydrolase_composite"/>
</dbReference>
<dbReference type="InterPro" id="IPR032466">
    <property type="entry name" value="Metal_Hydrolase"/>
</dbReference>
<dbReference type="EC" id="3.5.1.81" evidence="3"/>
<dbReference type="SUPFAM" id="SSF49464">
    <property type="entry name" value="Carboxypeptidase regulatory domain-like"/>
    <property type="match status" value="1"/>
</dbReference>
<dbReference type="Gene3D" id="3.30.1490.130">
    <property type="entry name" value="D-aminoacylase. Domain 3"/>
    <property type="match status" value="1"/>
</dbReference>
<dbReference type="Pfam" id="PF07969">
    <property type="entry name" value="Amidohydro_3"/>
    <property type="match status" value="1"/>
</dbReference>
<evidence type="ECO:0000313" key="4">
    <source>
        <dbReference type="Proteomes" id="UP000002432"/>
    </source>
</evidence>
<evidence type="ECO:0000259" key="2">
    <source>
        <dbReference type="Pfam" id="PF07969"/>
    </source>
</evidence>
<dbReference type="KEGG" id="aba:Acid345_2609"/>
<sequence length="651" mass="71708">MRRVALVLLFLCSPLLAQYDTLIRNGRLVDGTGNPWFYADIGITNDRITFIGTAPQDATAKRTIDAKGLVIAPGFIDMLGQSELDLLIDNRATSKLRQGITTEITGEGDTAAPLNDRLKNDAKDFTDHFHVTLDWTDFDGYFFRLAKAKPGVNLGTYVGAAQVRNYVIGTANRAPTADELKDMQDLVDDAMSQGAMGLSSALMYAPGQYAKTDELIALAKIAAAHDGIYSSHIRNESEDEMSAIHEVEQIAREAHIPAEIWHLKVAGKDNWGKMPAILAEINKARAEDLDITADLYPYIASATSLGALIPARYHEGGADAFVKRLQDPATRAEIKKLLLSNEQGFDNMWRGTGGGKGILVISVLKPELKKYEGMNIEQIAAAENKDQLDAILDLVAADHDNVGAVYFEMNEDDLKLAMREPWVSFDTDYGEAAEDGPLSESKTHPRSWGTFARVLGKYVRDDHNLSLEDAIRKASSQPAARMKLRDRGLLKTGYFADVVIFDPDKIHDVATFADPNHPSIGFRYVFVNGVLSVENDKLTGQTGGRPLRGPGWKFRDDIPEGQPARGAIQGMVTDEDGYPVFRVKVTLLDATGKELSSKNNRRDGHFTFETTAPCADCSIKVERSGFEAQSSKLNYNGANEVWINYRLTRTK</sequence>
<dbReference type="PANTHER" id="PTHR11647:SF1">
    <property type="entry name" value="COLLAPSIN RESPONSE MEDIATOR PROTEIN"/>
    <property type="match status" value="1"/>
</dbReference>
<dbReference type="Pfam" id="PF13620">
    <property type="entry name" value="CarboxypepD_reg"/>
    <property type="match status" value="1"/>
</dbReference>
<proteinExistence type="predicted"/>
<keyword evidence="3" id="KW-0378">Hydrolase</keyword>
<dbReference type="InterPro" id="IPR050378">
    <property type="entry name" value="Metallo-dep_Hydrolases_sf"/>
</dbReference>
<dbReference type="Gene3D" id="2.60.40.1120">
    <property type="entry name" value="Carboxypeptidase-like, regulatory domain"/>
    <property type="match status" value="1"/>
</dbReference>
<feature type="signal peptide" evidence="1">
    <location>
        <begin position="1"/>
        <end position="17"/>
    </location>
</feature>